<evidence type="ECO:0000313" key="2">
    <source>
        <dbReference type="EMBL" id="CAH9056494.1"/>
    </source>
</evidence>
<dbReference type="Proteomes" id="UP001152484">
    <property type="component" value="Unassembled WGS sequence"/>
</dbReference>
<protein>
    <submittedName>
        <fullName evidence="2">Uncharacterized protein</fullName>
    </submittedName>
</protein>
<name>A0A9P1DX95_CUSEU</name>
<dbReference type="PANTHER" id="PTHR48213:SF1">
    <property type="entry name" value="PROSTATIC SPERMINE-BINDING-LIKE PROTEIN"/>
    <property type="match status" value="1"/>
</dbReference>
<sequence length="179" mass="20404">MLRILSKSVKVQPAEDRSGPETDDYDVIEDLSSWEFVNQSDDEELDRYSFNEEDLDYQDEVAVNEDDHPFAPGSPQSSDAYTESESPPQIATNPIVIASIVRLTPAYTYSDGYEEEEYEDDDGDDDEYDDELVPRRVSGKFGRQRMMKMGKRAASPRMNTAKSLPYYNNKPGAVFCKVR</sequence>
<proteinExistence type="predicted"/>
<keyword evidence="3" id="KW-1185">Reference proteome</keyword>
<evidence type="ECO:0000313" key="3">
    <source>
        <dbReference type="Proteomes" id="UP001152484"/>
    </source>
</evidence>
<comment type="caution">
    <text evidence="2">The sequence shown here is derived from an EMBL/GenBank/DDBJ whole genome shotgun (WGS) entry which is preliminary data.</text>
</comment>
<reference evidence="2" key="1">
    <citation type="submission" date="2022-07" db="EMBL/GenBank/DDBJ databases">
        <authorList>
            <person name="Macas J."/>
            <person name="Novak P."/>
            <person name="Neumann P."/>
        </authorList>
    </citation>
    <scope>NUCLEOTIDE SEQUENCE</scope>
</reference>
<organism evidence="2 3">
    <name type="scientific">Cuscuta europaea</name>
    <name type="common">European dodder</name>
    <dbReference type="NCBI Taxonomy" id="41803"/>
    <lineage>
        <taxon>Eukaryota</taxon>
        <taxon>Viridiplantae</taxon>
        <taxon>Streptophyta</taxon>
        <taxon>Embryophyta</taxon>
        <taxon>Tracheophyta</taxon>
        <taxon>Spermatophyta</taxon>
        <taxon>Magnoliopsida</taxon>
        <taxon>eudicotyledons</taxon>
        <taxon>Gunneridae</taxon>
        <taxon>Pentapetalae</taxon>
        <taxon>asterids</taxon>
        <taxon>lamiids</taxon>
        <taxon>Solanales</taxon>
        <taxon>Convolvulaceae</taxon>
        <taxon>Cuscuteae</taxon>
        <taxon>Cuscuta</taxon>
        <taxon>Cuscuta subgen. Cuscuta</taxon>
    </lineage>
</organism>
<dbReference type="AlphaFoldDB" id="A0A9P1DX95"/>
<gene>
    <name evidence="2" type="ORF">CEURO_LOCUS926</name>
</gene>
<feature type="compositionally biased region" description="Acidic residues" evidence="1">
    <location>
        <begin position="112"/>
        <end position="131"/>
    </location>
</feature>
<dbReference type="EMBL" id="CAMAPE010000004">
    <property type="protein sequence ID" value="CAH9056494.1"/>
    <property type="molecule type" value="Genomic_DNA"/>
</dbReference>
<feature type="compositionally biased region" description="Basic residues" evidence="1">
    <location>
        <begin position="142"/>
        <end position="151"/>
    </location>
</feature>
<dbReference type="PANTHER" id="PTHR48213">
    <property type="entry name" value="VID27-LIKE PROTEIN"/>
    <property type="match status" value="1"/>
</dbReference>
<evidence type="ECO:0000256" key="1">
    <source>
        <dbReference type="SAM" id="MobiDB-lite"/>
    </source>
</evidence>
<feature type="compositionally biased region" description="Polar residues" evidence="1">
    <location>
        <begin position="74"/>
        <end position="92"/>
    </location>
</feature>
<feature type="region of interest" description="Disordered" evidence="1">
    <location>
        <begin position="1"/>
        <end position="26"/>
    </location>
</feature>
<dbReference type="OrthoDB" id="1719291at2759"/>
<feature type="region of interest" description="Disordered" evidence="1">
    <location>
        <begin position="61"/>
        <end position="92"/>
    </location>
</feature>
<accession>A0A9P1DX95</accession>
<feature type="region of interest" description="Disordered" evidence="1">
    <location>
        <begin position="108"/>
        <end position="163"/>
    </location>
</feature>